<comment type="caution">
    <text evidence="7">The sequence shown here is derived from an EMBL/GenBank/DDBJ whole genome shotgun (WGS) entry which is preliminary data.</text>
</comment>
<dbReference type="PROSITE" id="PS01039">
    <property type="entry name" value="SBP_BACTERIAL_3"/>
    <property type="match status" value="1"/>
</dbReference>
<keyword evidence="3" id="KW-0732">Signal</keyword>
<name>A0A9X3N446_9ACTN</name>
<accession>A0A9X3N446</accession>
<evidence type="ECO:0000256" key="3">
    <source>
        <dbReference type="ARBA" id="ARBA00022729"/>
    </source>
</evidence>
<sequence length="290" mass="30641">MAFAGCGDDEAPSGSGAAGGEATTEATPAATAEKFAADTSLGAIQAKGEITIGVKFDVPPFGIKNPQSGEVEGFDIEMGKAVAAKLGVEPKFIEAISDNRIPFLEDGTADLILSTMTINEERVGQINFSDPYFIARGRVLVPGDSDITGVADLAGKNVCTALGSTYEANLKKQAPEAKLKLVDSYSECFELVQNGAVDAVSTDDVILTGMIIQDETLKLVGDQLTQEPYGAGIKKDDQEMTDFVNGVFTELKDNGTWLKVYDEWVGKYTGEPGEPPTIGVDEAVELVKNN</sequence>
<dbReference type="EMBL" id="JAPDDP010000004">
    <property type="protein sequence ID" value="MDA0179338.1"/>
    <property type="molecule type" value="Genomic_DNA"/>
</dbReference>
<keyword evidence="2" id="KW-0813">Transport</keyword>
<evidence type="ECO:0000259" key="6">
    <source>
        <dbReference type="SMART" id="SM00062"/>
    </source>
</evidence>
<dbReference type="InterPro" id="IPR051455">
    <property type="entry name" value="Bact_solute-bind_prot3"/>
</dbReference>
<evidence type="ECO:0000256" key="2">
    <source>
        <dbReference type="ARBA" id="ARBA00022448"/>
    </source>
</evidence>
<dbReference type="PANTHER" id="PTHR30085">
    <property type="entry name" value="AMINO ACID ABC TRANSPORTER PERMEASE"/>
    <property type="match status" value="1"/>
</dbReference>
<dbReference type="InterPro" id="IPR001638">
    <property type="entry name" value="Solute-binding_3/MltF_N"/>
</dbReference>
<comment type="similarity">
    <text evidence="1 4">Belongs to the bacterial solute-binding protein 3 family.</text>
</comment>
<evidence type="ECO:0000256" key="4">
    <source>
        <dbReference type="RuleBase" id="RU003744"/>
    </source>
</evidence>
<dbReference type="Pfam" id="PF00497">
    <property type="entry name" value="SBP_bac_3"/>
    <property type="match status" value="1"/>
</dbReference>
<dbReference type="CDD" id="cd13690">
    <property type="entry name" value="PBP2_GluB"/>
    <property type="match status" value="1"/>
</dbReference>
<dbReference type="PANTHER" id="PTHR30085:SF6">
    <property type="entry name" value="ABC TRANSPORTER GLUTAMINE-BINDING PROTEIN GLNH"/>
    <property type="match status" value="1"/>
</dbReference>
<dbReference type="RefSeq" id="WP_270023608.1">
    <property type="nucleotide sequence ID" value="NZ_JAPDDP010000004.1"/>
</dbReference>
<feature type="domain" description="Solute-binding protein family 3/N-terminal" evidence="6">
    <location>
        <begin position="49"/>
        <end position="268"/>
    </location>
</feature>
<dbReference type="InterPro" id="IPR018313">
    <property type="entry name" value="SBP_3_CS"/>
</dbReference>
<proteinExistence type="inferred from homology"/>
<dbReference type="SUPFAM" id="SSF53850">
    <property type="entry name" value="Periplasmic binding protein-like II"/>
    <property type="match status" value="1"/>
</dbReference>
<gene>
    <name evidence="7" type="ORF">OJ997_03435</name>
</gene>
<evidence type="ECO:0000313" key="7">
    <source>
        <dbReference type="EMBL" id="MDA0179338.1"/>
    </source>
</evidence>
<keyword evidence="8" id="KW-1185">Reference proteome</keyword>
<feature type="compositionally biased region" description="Low complexity" evidence="5">
    <location>
        <begin position="12"/>
        <end position="27"/>
    </location>
</feature>
<evidence type="ECO:0000256" key="5">
    <source>
        <dbReference type="SAM" id="MobiDB-lite"/>
    </source>
</evidence>
<dbReference type="SMART" id="SM00062">
    <property type="entry name" value="PBPb"/>
    <property type="match status" value="1"/>
</dbReference>
<dbReference type="AlphaFoldDB" id="A0A9X3N446"/>
<reference evidence="7" key="1">
    <citation type="submission" date="2022-10" db="EMBL/GenBank/DDBJ databases">
        <title>The WGS of Solirubrobacter phytolaccae KCTC 29190.</title>
        <authorList>
            <person name="Jiang Z."/>
        </authorList>
    </citation>
    <scope>NUCLEOTIDE SEQUENCE</scope>
    <source>
        <strain evidence="7">KCTC 29190</strain>
    </source>
</reference>
<protein>
    <submittedName>
        <fullName evidence="7">Glutamate ABC transporter substrate-binding protein</fullName>
    </submittedName>
</protein>
<feature type="region of interest" description="Disordered" evidence="5">
    <location>
        <begin position="1"/>
        <end position="27"/>
    </location>
</feature>
<organism evidence="7 8">
    <name type="scientific">Solirubrobacter phytolaccae</name>
    <dbReference type="NCBI Taxonomy" id="1404360"/>
    <lineage>
        <taxon>Bacteria</taxon>
        <taxon>Bacillati</taxon>
        <taxon>Actinomycetota</taxon>
        <taxon>Thermoleophilia</taxon>
        <taxon>Solirubrobacterales</taxon>
        <taxon>Solirubrobacteraceae</taxon>
        <taxon>Solirubrobacter</taxon>
    </lineage>
</organism>
<dbReference type="GO" id="GO:0030288">
    <property type="term" value="C:outer membrane-bounded periplasmic space"/>
    <property type="evidence" value="ECO:0007669"/>
    <property type="project" value="TreeGrafter"/>
</dbReference>
<dbReference type="Proteomes" id="UP001147653">
    <property type="component" value="Unassembled WGS sequence"/>
</dbReference>
<evidence type="ECO:0000313" key="8">
    <source>
        <dbReference type="Proteomes" id="UP001147653"/>
    </source>
</evidence>
<dbReference type="Gene3D" id="3.40.190.10">
    <property type="entry name" value="Periplasmic binding protein-like II"/>
    <property type="match status" value="2"/>
</dbReference>
<dbReference type="GO" id="GO:0006865">
    <property type="term" value="P:amino acid transport"/>
    <property type="evidence" value="ECO:0007669"/>
    <property type="project" value="TreeGrafter"/>
</dbReference>
<evidence type="ECO:0000256" key="1">
    <source>
        <dbReference type="ARBA" id="ARBA00010333"/>
    </source>
</evidence>
<dbReference type="GO" id="GO:0005576">
    <property type="term" value="C:extracellular region"/>
    <property type="evidence" value="ECO:0007669"/>
    <property type="project" value="TreeGrafter"/>
</dbReference>